<evidence type="ECO:0000313" key="2">
    <source>
        <dbReference type="Proteomes" id="UP000640489"/>
    </source>
</evidence>
<accession>A0A930YFQ6</accession>
<dbReference type="GO" id="GO:0055070">
    <property type="term" value="P:copper ion homeostasis"/>
    <property type="evidence" value="ECO:0007669"/>
    <property type="project" value="InterPro"/>
</dbReference>
<dbReference type="InterPro" id="IPR021522">
    <property type="entry name" value="MctB"/>
</dbReference>
<dbReference type="EMBL" id="JADKPN010000013">
    <property type="protein sequence ID" value="MBF4765073.1"/>
    <property type="molecule type" value="Genomic_DNA"/>
</dbReference>
<evidence type="ECO:0000313" key="1">
    <source>
        <dbReference type="EMBL" id="MBF4765073.1"/>
    </source>
</evidence>
<dbReference type="RefSeq" id="WP_194708264.1">
    <property type="nucleotide sequence ID" value="NZ_JADKPN010000013.1"/>
</dbReference>
<protein>
    <submittedName>
        <fullName evidence="1">Copper transporter</fullName>
    </submittedName>
</protein>
<keyword evidence="2" id="KW-1185">Reference proteome</keyword>
<proteinExistence type="predicted"/>
<name>A0A930YFQ6_9ACTN</name>
<dbReference type="AlphaFoldDB" id="A0A930YFQ6"/>
<gene>
    <name evidence="1" type="ORF">ISU07_18225</name>
</gene>
<organism evidence="1 2">
    <name type="scientific">Nocardioides islandensis</name>
    <dbReference type="NCBI Taxonomy" id="433663"/>
    <lineage>
        <taxon>Bacteria</taxon>
        <taxon>Bacillati</taxon>
        <taxon>Actinomycetota</taxon>
        <taxon>Actinomycetes</taxon>
        <taxon>Propionibacteriales</taxon>
        <taxon>Nocardioidaceae</taxon>
        <taxon>Nocardioides</taxon>
    </lineage>
</organism>
<reference evidence="1" key="1">
    <citation type="submission" date="2020-11" db="EMBL/GenBank/DDBJ databases">
        <title>Nocardioides sp. nov., isolated from Soil of Cynanchum wilfordii Hemsley rhizosphere.</title>
        <authorList>
            <person name="Lee J.-S."/>
            <person name="Suh M.K."/>
            <person name="Kim J.-S."/>
        </authorList>
    </citation>
    <scope>NUCLEOTIDE SEQUENCE</scope>
    <source>
        <strain evidence="1">KCTC 19275</strain>
    </source>
</reference>
<dbReference type="Pfam" id="PF11382">
    <property type="entry name" value="MctB"/>
    <property type="match status" value="1"/>
</dbReference>
<dbReference type="Proteomes" id="UP000640489">
    <property type="component" value="Unassembled WGS sequence"/>
</dbReference>
<comment type="caution">
    <text evidence="1">The sequence shown here is derived from an EMBL/GenBank/DDBJ whole genome shotgun (WGS) entry which is preliminary data.</text>
</comment>
<dbReference type="GO" id="GO:0016020">
    <property type="term" value="C:membrane"/>
    <property type="evidence" value="ECO:0007669"/>
    <property type="project" value="InterPro"/>
</dbReference>
<sequence>MTRLRRQLIPLVVLVMAVAVGIALGAGPLSDLGTSPPKAAAQPPQPTVDTAAQDRATYADAFAGTVSQGLYAGRLHGHAVVVLTLPGADDDVVDALTEQVRQAGTQVIGSYGLRRTLVDPTRKALVDTLGTQLVAQLGADVVTADATTYDRIGQLLGRAVSTASRKTGMDPAKVSSLRASLHGAGLLALPEDEPGLAPLVLVVTGSEVDAPVMNGLVSGLAAVAKGVVVAGPTKDADITTLRSAPPTRPVATVDGTDTGSGQVAAVLALIHVLATPGGSFGASGSDAPAPLG</sequence>